<accession>A0ABY0V6K7</accession>
<dbReference type="Pfam" id="PF00675">
    <property type="entry name" value="Peptidase_M16"/>
    <property type="match status" value="1"/>
</dbReference>
<evidence type="ECO:0000259" key="5">
    <source>
        <dbReference type="Pfam" id="PF05193"/>
    </source>
</evidence>
<keyword evidence="7" id="KW-1185">Reference proteome</keyword>
<gene>
    <name evidence="6" type="ORF">SAMN04489714_0782</name>
</gene>
<feature type="region of interest" description="Disordered" evidence="3">
    <location>
        <begin position="241"/>
        <end position="263"/>
    </location>
</feature>
<dbReference type="InterPro" id="IPR011249">
    <property type="entry name" value="Metalloenz_LuxS/M16"/>
</dbReference>
<evidence type="ECO:0000256" key="2">
    <source>
        <dbReference type="RuleBase" id="RU004447"/>
    </source>
</evidence>
<dbReference type="PROSITE" id="PS00143">
    <property type="entry name" value="INSULINASE"/>
    <property type="match status" value="1"/>
</dbReference>
<evidence type="ECO:0000313" key="7">
    <source>
        <dbReference type="Proteomes" id="UP000198976"/>
    </source>
</evidence>
<name>A0ABY0V6K7_9ACTO</name>
<feature type="domain" description="Peptidase M16 C-terminal" evidence="5">
    <location>
        <begin position="196"/>
        <end position="375"/>
    </location>
</feature>
<evidence type="ECO:0000256" key="3">
    <source>
        <dbReference type="SAM" id="MobiDB-lite"/>
    </source>
</evidence>
<feature type="domain" description="Peptidase M16 N-terminal" evidence="4">
    <location>
        <begin position="42"/>
        <end position="189"/>
    </location>
</feature>
<dbReference type="InterPro" id="IPR001431">
    <property type="entry name" value="Pept_M16_Zn_BS"/>
</dbReference>
<dbReference type="PANTHER" id="PTHR11851:SF49">
    <property type="entry name" value="MITOCHONDRIAL-PROCESSING PEPTIDASE SUBUNIT ALPHA"/>
    <property type="match status" value="1"/>
</dbReference>
<dbReference type="Proteomes" id="UP000198976">
    <property type="component" value="Chromosome I"/>
</dbReference>
<evidence type="ECO:0000256" key="1">
    <source>
        <dbReference type="ARBA" id="ARBA00007261"/>
    </source>
</evidence>
<dbReference type="Gene3D" id="3.30.830.10">
    <property type="entry name" value="Metalloenzyme, LuxS/M16 peptidase-like"/>
    <property type="match status" value="2"/>
</dbReference>
<dbReference type="InterPro" id="IPR050361">
    <property type="entry name" value="MPP/UQCRC_Complex"/>
</dbReference>
<evidence type="ECO:0000259" key="4">
    <source>
        <dbReference type="Pfam" id="PF00675"/>
    </source>
</evidence>
<reference evidence="6 7" key="1">
    <citation type="submission" date="2016-10" db="EMBL/GenBank/DDBJ databases">
        <authorList>
            <person name="Varghese N."/>
            <person name="Submissions S."/>
        </authorList>
    </citation>
    <scope>NUCLEOTIDE SEQUENCE [LARGE SCALE GENOMIC DNA]</scope>
    <source>
        <strain evidence="6 7">DSM 9169</strain>
    </source>
</reference>
<dbReference type="InterPro" id="IPR011765">
    <property type="entry name" value="Pept_M16_N"/>
</dbReference>
<dbReference type="Pfam" id="PF05193">
    <property type="entry name" value="Peptidase_M16_C"/>
    <property type="match status" value="1"/>
</dbReference>
<dbReference type="EMBL" id="LT629792">
    <property type="protein sequence ID" value="SDT90797.1"/>
    <property type="molecule type" value="Genomic_DNA"/>
</dbReference>
<evidence type="ECO:0000313" key="6">
    <source>
        <dbReference type="EMBL" id="SDT90797.1"/>
    </source>
</evidence>
<dbReference type="InterPro" id="IPR007863">
    <property type="entry name" value="Peptidase_M16_C"/>
</dbReference>
<proteinExistence type="inferred from homology"/>
<protein>
    <submittedName>
        <fullName evidence="6">Predicted Zn-dependent peptidase</fullName>
    </submittedName>
</protein>
<dbReference type="PANTHER" id="PTHR11851">
    <property type="entry name" value="METALLOPROTEASE"/>
    <property type="match status" value="1"/>
</dbReference>
<organism evidence="6 7">
    <name type="scientific">Schaalia radingae</name>
    <dbReference type="NCBI Taxonomy" id="131110"/>
    <lineage>
        <taxon>Bacteria</taxon>
        <taxon>Bacillati</taxon>
        <taxon>Actinomycetota</taxon>
        <taxon>Actinomycetes</taxon>
        <taxon>Actinomycetales</taxon>
        <taxon>Actinomycetaceae</taxon>
        <taxon>Schaalia</taxon>
    </lineage>
</organism>
<dbReference type="SUPFAM" id="SSF63411">
    <property type="entry name" value="LuxS/MPP-like metallohydrolase"/>
    <property type="match status" value="2"/>
</dbReference>
<comment type="similarity">
    <text evidence="1 2">Belongs to the peptidase M16 family.</text>
</comment>
<sequence length="446" mass="47606">MTAPTITGIDLPLGGAQAAASSMTVSDDETTVTRTILPRGVRIITQHVPATRSAAIGLCVPVGSRDESPVHAGATHFLEHLLFKGTPTMSALDIAVAFDAVGGETNAETDKEHTQYYARVRDADVDMALSVLTDMVTSSSLVPDAFDVEKGVILDELAMAKDSPLDAVHEAFAAAVFGDTTLGKPVGGTPEAIRAVSRDDVWEHYQSHYGPDRLIVSVAGNVEHDHIVDLVAASLDRAGWRGDEGDLGPAPRRDTTPAQLAQPTVQERHRDVEQAHVIVGCPALQVGDDRIPAMSVLLSILGGSMSSRLFQEIREKRGLAYTTYAFNMRYSNAGAFGMYAGTSPAHVEQVEQLMNEQLQALASDGPTEEEIVRVRGHVRGAIALGLEDNLSRMGRLSNAELTGTYFTVDQGLARINAVTQEDVRALAAELVNAEQGRAVVLPNARS</sequence>